<evidence type="ECO:0000313" key="2">
    <source>
        <dbReference type="Proteomes" id="UP000618986"/>
    </source>
</evidence>
<dbReference type="Proteomes" id="UP000618986">
    <property type="component" value="Unassembled WGS sequence"/>
</dbReference>
<protein>
    <recommendedName>
        <fullName evidence="3">Polymerase/histidinol phosphatase N-terminal domain-containing protein</fullName>
    </recommendedName>
</protein>
<organism evidence="1 2">
    <name type="scientific">Micromonospora echinospora</name>
    <name type="common">Micromonospora purpurea</name>
    <dbReference type="NCBI Taxonomy" id="1877"/>
    <lineage>
        <taxon>Bacteria</taxon>
        <taxon>Bacillati</taxon>
        <taxon>Actinomycetota</taxon>
        <taxon>Actinomycetes</taxon>
        <taxon>Micromonosporales</taxon>
        <taxon>Micromonosporaceae</taxon>
        <taxon>Micromonospora</taxon>
    </lineage>
</organism>
<proteinExistence type="predicted"/>
<gene>
    <name evidence="1" type="ORF">FHU28_004021</name>
</gene>
<dbReference type="Gene3D" id="3.20.20.140">
    <property type="entry name" value="Metal-dependent hydrolases"/>
    <property type="match status" value="1"/>
</dbReference>
<evidence type="ECO:0008006" key="3">
    <source>
        <dbReference type="Google" id="ProtNLM"/>
    </source>
</evidence>
<dbReference type="PANTHER" id="PTHR42924">
    <property type="entry name" value="EXONUCLEASE"/>
    <property type="match status" value="1"/>
</dbReference>
<name>A0ABR6MFM0_MICEC</name>
<accession>A0ABR6MFM0</accession>
<dbReference type="GeneID" id="300294569"/>
<dbReference type="InterPro" id="IPR052018">
    <property type="entry name" value="PHP_domain"/>
</dbReference>
<dbReference type="RefSeq" id="WP_184686080.1">
    <property type="nucleotide sequence ID" value="NZ_JACHJC010000001.1"/>
</dbReference>
<dbReference type="EMBL" id="JACHJC010000001">
    <property type="protein sequence ID" value="MBB5114182.1"/>
    <property type="molecule type" value="Genomic_DNA"/>
</dbReference>
<dbReference type="InterPro" id="IPR016195">
    <property type="entry name" value="Pol/histidinol_Pase-like"/>
</dbReference>
<reference evidence="1 2" key="1">
    <citation type="submission" date="2020-08" db="EMBL/GenBank/DDBJ databases">
        <title>Sequencing the genomes of 1000 actinobacteria strains.</title>
        <authorList>
            <person name="Klenk H.-P."/>
        </authorList>
    </citation>
    <scope>NUCLEOTIDE SEQUENCE [LARGE SCALE GENOMIC DNA]</scope>
    <source>
        <strain evidence="1 2">DSM 43036</strain>
    </source>
</reference>
<dbReference type="SUPFAM" id="SSF89550">
    <property type="entry name" value="PHP domain-like"/>
    <property type="match status" value="1"/>
</dbReference>
<dbReference type="PANTHER" id="PTHR42924:SF3">
    <property type="entry name" value="POLYMERASE_HISTIDINOL PHOSPHATASE N-TERMINAL DOMAIN-CONTAINING PROTEIN"/>
    <property type="match status" value="1"/>
</dbReference>
<sequence>MAGRARLDRRSVLVAAGGLAVAGIGVPVGLAATNDRQPPPAPRGRRPVSMAMHLHASFSEGVASYAAHLDQARRNAVDVLWWTDHDFRVAAHDHRRVVHFDGPEEREGALAWTWQPATEGRLTGSAADFVDVPDAPDGPGRALRLVAAGTGTHWYAGKAWNWTHTSNISDTTLHLDVRPESAGPDATLTVEIALSHHPAGPGRPAGQLVLRYRLGAVDAVRHSVDGRFGTVERPAPAGAWRRHTFELLADVRRLWPDLVAGDNSLRGLRLGVTVAGGARGAYLVDRLVFDRARRAGQAGEEMRAEVLRGYDGAYPGVTHHRAYEVSMVRHLNWFGGDGTLPSFPSPPYRDNDVEATEKMVEFLHSHGGVVCWNHPLDTERRESLARLLVSRNALGVDLIEIGRRPVEDYLWAYDVAARNAIPLTAVGVTDDHDGTDWRAGRDRNVTSVWAASTGRDDLVAALRAGQAWFADLAGYRGALDLELGGRSGMGALAVLAEDTVTVRLRATDLPAGATLEVVTGEVDRAGVADPTPAVRVGQVPWRQLRPGWHDLPVRVGAGAYVRTQVRDREGEIVGASNPLWLLREPPPQGISPPRRF</sequence>
<evidence type="ECO:0000313" key="1">
    <source>
        <dbReference type="EMBL" id="MBB5114182.1"/>
    </source>
</evidence>
<comment type="caution">
    <text evidence="1">The sequence shown here is derived from an EMBL/GenBank/DDBJ whole genome shotgun (WGS) entry which is preliminary data.</text>
</comment>
<keyword evidence="2" id="KW-1185">Reference proteome</keyword>